<dbReference type="PANTHER" id="PTHR23513:SF11">
    <property type="entry name" value="STAPHYLOFERRIN A TRANSPORTER"/>
    <property type="match status" value="1"/>
</dbReference>
<evidence type="ECO:0000256" key="7">
    <source>
        <dbReference type="SAM" id="Phobius"/>
    </source>
</evidence>
<dbReference type="GO" id="GO:0022857">
    <property type="term" value="F:transmembrane transporter activity"/>
    <property type="evidence" value="ECO:0007669"/>
    <property type="project" value="InterPro"/>
</dbReference>
<keyword evidence="10" id="KW-1185">Reference proteome</keyword>
<feature type="transmembrane region" description="Helical" evidence="7">
    <location>
        <begin position="242"/>
        <end position="261"/>
    </location>
</feature>
<keyword evidence="3" id="KW-1003">Cell membrane</keyword>
<evidence type="ECO:0000313" key="9">
    <source>
        <dbReference type="EMBL" id="MEC1177046.1"/>
    </source>
</evidence>
<keyword evidence="2" id="KW-0813">Transport</keyword>
<feature type="transmembrane region" description="Helical" evidence="7">
    <location>
        <begin position="93"/>
        <end position="113"/>
    </location>
</feature>
<dbReference type="SUPFAM" id="SSF103473">
    <property type="entry name" value="MFS general substrate transporter"/>
    <property type="match status" value="1"/>
</dbReference>
<organism evidence="9 10">
    <name type="scientific">Metasolibacillus meyeri</name>
    <dbReference type="NCBI Taxonomy" id="1071052"/>
    <lineage>
        <taxon>Bacteria</taxon>
        <taxon>Bacillati</taxon>
        <taxon>Bacillota</taxon>
        <taxon>Bacilli</taxon>
        <taxon>Bacillales</taxon>
        <taxon>Caryophanaceae</taxon>
        <taxon>Metasolibacillus</taxon>
    </lineage>
</organism>
<evidence type="ECO:0000256" key="4">
    <source>
        <dbReference type="ARBA" id="ARBA00022692"/>
    </source>
</evidence>
<evidence type="ECO:0000259" key="8">
    <source>
        <dbReference type="PROSITE" id="PS50850"/>
    </source>
</evidence>
<evidence type="ECO:0000256" key="6">
    <source>
        <dbReference type="ARBA" id="ARBA00023136"/>
    </source>
</evidence>
<protein>
    <submittedName>
        <fullName evidence="9">MFS transporter</fullName>
    </submittedName>
</protein>
<sequence>MYLTKVIWIQGLLDFALSAYFIFITWGLYEQTENIVYTGLFVGLGFLPSLLCMPFFGVFVDRYHKKYLLLAAFATIFITIAVVLICFDDLSPILLIVSNMVLQLCGSLIRPAMQAYISALFSKEQLIVTFQRSASYTIIGGILGTAISSFFITQAVVSILAFTIIIATFIALSLLWLLPKDKLVTHRSRYSIFKEMRAGFTYCLSSRFFIQLLIIMMIGQLIYHTTVGFLAAYTYEVLKSTATLYGLLEITLSISGVLAGLLGTKYIKNFKQFSPIIMMAGLMLSLLLLALDTTIAFTVIGCAGIGYCTTWIRTTFQAIQQIATAQQYHGRAASIRMLFNQGSIVCLTPVFGILAEQFSAHSIFFLLASISVIGLFLCSTQQVRKQF</sequence>
<dbReference type="PANTHER" id="PTHR23513">
    <property type="entry name" value="INTEGRAL MEMBRANE EFFLUX PROTEIN-RELATED"/>
    <property type="match status" value="1"/>
</dbReference>
<dbReference type="InterPro" id="IPR036259">
    <property type="entry name" value="MFS_trans_sf"/>
</dbReference>
<evidence type="ECO:0000256" key="2">
    <source>
        <dbReference type="ARBA" id="ARBA00022448"/>
    </source>
</evidence>
<dbReference type="Pfam" id="PF07690">
    <property type="entry name" value="MFS_1"/>
    <property type="match status" value="1"/>
</dbReference>
<comment type="subcellular location">
    <subcellularLocation>
        <location evidence="1">Cell membrane</location>
        <topology evidence="1">Multi-pass membrane protein</topology>
    </subcellularLocation>
</comment>
<dbReference type="Proteomes" id="UP001344888">
    <property type="component" value="Unassembled WGS sequence"/>
</dbReference>
<feature type="transmembrane region" description="Helical" evidence="7">
    <location>
        <begin position="199"/>
        <end position="222"/>
    </location>
</feature>
<feature type="transmembrane region" description="Helical" evidence="7">
    <location>
        <begin position="337"/>
        <end position="354"/>
    </location>
</feature>
<feature type="transmembrane region" description="Helical" evidence="7">
    <location>
        <begin position="273"/>
        <end position="291"/>
    </location>
</feature>
<feature type="transmembrane region" description="Helical" evidence="7">
    <location>
        <begin position="67"/>
        <end position="87"/>
    </location>
</feature>
<evidence type="ECO:0000256" key="3">
    <source>
        <dbReference type="ARBA" id="ARBA00022475"/>
    </source>
</evidence>
<dbReference type="InterPro" id="IPR011701">
    <property type="entry name" value="MFS"/>
</dbReference>
<feature type="domain" description="Major facilitator superfamily (MFS) profile" evidence="8">
    <location>
        <begin position="1"/>
        <end position="386"/>
    </location>
</feature>
<keyword evidence="4 7" id="KW-0812">Transmembrane</keyword>
<dbReference type="GO" id="GO:0005886">
    <property type="term" value="C:plasma membrane"/>
    <property type="evidence" value="ECO:0007669"/>
    <property type="project" value="UniProtKB-SubCell"/>
</dbReference>
<evidence type="ECO:0000256" key="1">
    <source>
        <dbReference type="ARBA" id="ARBA00004651"/>
    </source>
</evidence>
<feature type="transmembrane region" description="Helical" evidence="7">
    <location>
        <begin position="159"/>
        <end position="178"/>
    </location>
</feature>
<feature type="transmembrane region" description="Helical" evidence="7">
    <location>
        <begin position="7"/>
        <end position="29"/>
    </location>
</feature>
<dbReference type="Gene3D" id="1.20.1250.20">
    <property type="entry name" value="MFS general substrate transporter like domains"/>
    <property type="match status" value="1"/>
</dbReference>
<dbReference type="CDD" id="cd06173">
    <property type="entry name" value="MFS_MefA_like"/>
    <property type="match status" value="1"/>
</dbReference>
<dbReference type="AlphaFoldDB" id="A0AAW9NQS6"/>
<evidence type="ECO:0000313" key="10">
    <source>
        <dbReference type="Proteomes" id="UP001344888"/>
    </source>
</evidence>
<reference evidence="9 10" key="1">
    <citation type="submission" date="2023-03" db="EMBL/GenBank/DDBJ databases">
        <title>Bacillus Genome Sequencing.</title>
        <authorList>
            <person name="Dunlap C."/>
        </authorList>
    </citation>
    <scope>NUCLEOTIDE SEQUENCE [LARGE SCALE GENOMIC DNA]</scope>
    <source>
        <strain evidence="9 10">B-59205</strain>
    </source>
</reference>
<feature type="transmembrane region" description="Helical" evidence="7">
    <location>
        <begin position="360"/>
        <end position="378"/>
    </location>
</feature>
<keyword evidence="5 7" id="KW-1133">Transmembrane helix</keyword>
<proteinExistence type="predicted"/>
<feature type="transmembrane region" description="Helical" evidence="7">
    <location>
        <begin position="35"/>
        <end position="60"/>
    </location>
</feature>
<accession>A0AAW9NQS6</accession>
<comment type="caution">
    <text evidence="9">The sequence shown here is derived from an EMBL/GenBank/DDBJ whole genome shotgun (WGS) entry which is preliminary data.</text>
</comment>
<dbReference type="PROSITE" id="PS50850">
    <property type="entry name" value="MFS"/>
    <property type="match status" value="1"/>
</dbReference>
<dbReference type="EMBL" id="JARSFG010000003">
    <property type="protein sequence ID" value="MEC1177046.1"/>
    <property type="molecule type" value="Genomic_DNA"/>
</dbReference>
<name>A0AAW9NQS6_9BACL</name>
<gene>
    <name evidence="9" type="ORF">P9B03_00995</name>
</gene>
<feature type="transmembrane region" description="Helical" evidence="7">
    <location>
        <begin position="297"/>
        <end position="316"/>
    </location>
</feature>
<dbReference type="InterPro" id="IPR020846">
    <property type="entry name" value="MFS_dom"/>
</dbReference>
<evidence type="ECO:0000256" key="5">
    <source>
        <dbReference type="ARBA" id="ARBA00022989"/>
    </source>
</evidence>
<dbReference type="RefSeq" id="WP_326121261.1">
    <property type="nucleotide sequence ID" value="NZ_JARSFG010000003.1"/>
</dbReference>
<feature type="transmembrane region" description="Helical" evidence="7">
    <location>
        <begin position="134"/>
        <end position="153"/>
    </location>
</feature>
<keyword evidence="6 7" id="KW-0472">Membrane</keyword>